<dbReference type="Gene3D" id="3.30.40.10">
    <property type="entry name" value="Zinc/RING finger domain, C3HC4 (zinc finger)"/>
    <property type="match status" value="1"/>
</dbReference>
<feature type="domain" description="Helicase ATP-binding" evidence="11">
    <location>
        <begin position="350"/>
        <end position="580"/>
    </location>
</feature>
<feature type="region of interest" description="Disordered" evidence="9">
    <location>
        <begin position="1"/>
        <end position="21"/>
    </location>
</feature>
<protein>
    <recommendedName>
        <fullName evidence="14">RING-type domain-containing protein</fullName>
    </recommendedName>
</protein>
<dbReference type="PANTHER" id="PTHR45865:SF1">
    <property type="entry name" value="E3 UBIQUITIN-PROTEIN LIGASE SHPRH"/>
    <property type="match status" value="1"/>
</dbReference>
<organism evidence="12 13">
    <name type="scientific">Linnemannia elongata AG-77</name>
    <dbReference type="NCBI Taxonomy" id="1314771"/>
    <lineage>
        <taxon>Eukaryota</taxon>
        <taxon>Fungi</taxon>
        <taxon>Fungi incertae sedis</taxon>
        <taxon>Mucoromycota</taxon>
        <taxon>Mortierellomycotina</taxon>
        <taxon>Mortierellomycetes</taxon>
        <taxon>Mortierellales</taxon>
        <taxon>Mortierellaceae</taxon>
        <taxon>Linnemannia</taxon>
    </lineage>
</organism>
<feature type="domain" description="RING-type" evidence="10">
    <location>
        <begin position="1173"/>
        <end position="1211"/>
    </location>
</feature>
<dbReference type="GO" id="GO:0006974">
    <property type="term" value="P:DNA damage response"/>
    <property type="evidence" value="ECO:0007669"/>
    <property type="project" value="TreeGrafter"/>
</dbReference>
<dbReference type="PROSITE" id="PS50089">
    <property type="entry name" value="ZF_RING_2"/>
    <property type="match status" value="1"/>
</dbReference>
<dbReference type="InterPro" id="IPR027417">
    <property type="entry name" value="P-loop_NTPase"/>
</dbReference>
<dbReference type="CDD" id="cd16449">
    <property type="entry name" value="RING-HC"/>
    <property type="match status" value="1"/>
</dbReference>
<evidence type="ECO:0000313" key="12">
    <source>
        <dbReference type="EMBL" id="OAQ28715.1"/>
    </source>
</evidence>
<gene>
    <name evidence="12" type="ORF">K457DRAFT_138474</name>
</gene>
<dbReference type="InterPro" id="IPR001650">
    <property type="entry name" value="Helicase_C-like"/>
</dbReference>
<dbReference type="InterPro" id="IPR000330">
    <property type="entry name" value="SNF2_N"/>
</dbReference>
<dbReference type="GO" id="GO:0005524">
    <property type="term" value="F:ATP binding"/>
    <property type="evidence" value="ECO:0007669"/>
    <property type="project" value="InterPro"/>
</dbReference>
<dbReference type="STRING" id="1314771.A0A197JU33"/>
<keyword evidence="1" id="KW-0479">Metal-binding</keyword>
<dbReference type="OrthoDB" id="5330228at2759"/>
<dbReference type="GO" id="GO:0061630">
    <property type="term" value="F:ubiquitin protein ligase activity"/>
    <property type="evidence" value="ECO:0007669"/>
    <property type="project" value="TreeGrafter"/>
</dbReference>
<keyword evidence="8" id="KW-0175">Coiled coil</keyword>
<feature type="compositionally biased region" description="Low complexity" evidence="9">
    <location>
        <begin position="37"/>
        <end position="46"/>
    </location>
</feature>
<dbReference type="InterPro" id="IPR001841">
    <property type="entry name" value="Znf_RING"/>
</dbReference>
<evidence type="ECO:0000256" key="1">
    <source>
        <dbReference type="ARBA" id="ARBA00022723"/>
    </source>
</evidence>
<evidence type="ECO:0000259" key="10">
    <source>
        <dbReference type="PROSITE" id="PS50089"/>
    </source>
</evidence>
<evidence type="ECO:0000256" key="4">
    <source>
        <dbReference type="ARBA" id="ARBA00022801"/>
    </source>
</evidence>
<evidence type="ECO:0000256" key="3">
    <source>
        <dbReference type="ARBA" id="ARBA00022771"/>
    </source>
</evidence>
<dbReference type="Pfam" id="PF00176">
    <property type="entry name" value="SNF2-rel_dom"/>
    <property type="match status" value="1"/>
</dbReference>
<dbReference type="SUPFAM" id="SSF57850">
    <property type="entry name" value="RING/U-box"/>
    <property type="match status" value="1"/>
</dbReference>
<keyword evidence="2" id="KW-0547">Nucleotide-binding</keyword>
<dbReference type="GO" id="GO:0008270">
    <property type="term" value="F:zinc ion binding"/>
    <property type="evidence" value="ECO:0007669"/>
    <property type="project" value="UniProtKB-KW"/>
</dbReference>
<dbReference type="InterPro" id="IPR013083">
    <property type="entry name" value="Znf_RING/FYVE/PHD"/>
</dbReference>
<reference evidence="12 13" key="1">
    <citation type="submission" date="2016-05" db="EMBL/GenBank/DDBJ databases">
        <title>Genome sequencing reveals origins of a unique bacterial endosymbiosis in the earliest lineages of terrestrial Fungi.</title>
        <authorList>
            <consortium name="DOE Joint Genome Institute"/>
            <person name="Uehling J."/>
            <person name="Gryganskyi A."/>
            <person name="Hameed K."/>
            <person name="Tschaplinski T."/>
            <person name="Misztal P."/>
            <person name="Wu S."/>
            <person name="Desiro A."/>
            <person name="Vande Pol N."/>
            <person name="Du Z.-Y."/>
            <person name="Zienkiewicz A."/>
            <person name="Zienkiewicz K."/>
            <person name="Morin E."/>
            <person name="Tisserant E."/>
            <person name="Splivallo R."/>
            <person name="Hainaut M."/>
            <person name="Henrissat B."/>
            <person name="Ohm R."/>
            <person name="Kuo A."/>
            <person name="Yan J."/>
            <person name="Lipzen A."/>
            <person name="Nolan M."/>
            <person name="Labutti K."/>
            <person name="Barry K."/>
            <person name="Goldstein A."/>
            <person name="Labbe J."/>
            <person name="Schadt C."/>
            <person name="Tuskan G."/>
            <person name="Grigoriev I."/>
            <person name="Martin F."/>
            <person name="Vilgalys R."/>
            <person name="Bonito G."/>
        </authorList>
    </citation>
    <scope>NUCLEOTIDE SEQUENCE [LARGE SCALE GENOMIC DNA]</scope>
    <source>
        <strain evidence="12 13">AG-77</strain>
    </source>
</reference>
<dbReference type="Pfam" id="PF00271">
    <property type="entry name" value="Helicase_C"/>
    <property type="match status" value="1"/>
</dbReference>
<dbReference type="InterPro" id="IPR017907">
    <property type="entry name" value="Znf_RING_CS"/>
</dbReference>
<dbReference type="Pfam" id="PF13639">
    <property type="entry name" value="zf-RING_2"/>
    <property type="match status" value="1"/>
</dbReference>
<keyword evidence="6" id="KW-0067">ATP-binding</keyword>
<dbReference type="Gene3D" id="3.40.50.300">
    <property type="entry name" value="P-loop containing nucleotide triphosphate hydrolases"/>
    <property type="match status" value="1"/>
</dbReference>
<dbReference type="Gene3D" id="3.40.50.10810">
    <property type="entry name" value="Tandem AAA-ATPase domain"/>
    <property type="match status" value="1"/>
</dbReference>
<dbReference type="SUPFAM" id="SSF52540">
    <property type="entry name" value="P-loop containing nucleoside triphosphate hydrolases"/>
    <property type="match status" value="2"/>
</dbReference>
<keyword evidence="4" id="KW-0378">Hydrolase</keyword>
<evidence type="ECO:0000313" key="13">
    <source>
        <dbReference type="Proteomes" id="UP000078512"/>
    </source>
</evidence>
<keyword evidence="5" id="KW-0862">Zinc</keyword>
<feature type="compositionally biased region" description="Basic and acidic residues" evidence="9">
    <location>
        <begin position="49"/>
        <end position="58"/>
    </location>
</feature>
<proteinExistence type="predicted"/>
<dbReference type="InterPro" id="IPR059033">
    <property type="entry name" value="C144_05_dom"/>
</dbReference>
<keyword evidence="13" id="KW-1185">Reference proteome</keyword>
<evidence type="ECO:0000259" key="11">
    <source>
        <dbReference type="PROSITE" id="PS51192"/>
    </source>
</evidence>
<evidence type="ECO:0000256" key="6">
    <source>
        <dbReference type="ARBA" id="ARBA00022840"/>
    </source>
</evidence>
<dbReference type="InterPro" id="IPR052583">
    <property type="entry name" value="ATP-helicase/E3_Ub-Ligase"/>
</dbReference>
<name>A0A197JU33_9FUNG</name>
<dbReference type="Pfam" id="PF26021">
    <property type="entry name" value="Ferritin_C144_05"/>
    <property type="match status" value="1"/>
</dbReference>
<sequence length="1472" mass="167997">MAASASSSSSSSSSTSTPHPSWTSFPNVVTAACSPCSDCQQSPSTSKGRKLDDDSFHPHVDLASSKRRLVNDKVLHVGPSVAGNPQIDPYIQSNHSRNDWLLVHQWHEVLGHVSYSQPCQHQLNRYINTALRLSRQEGIVLLLLGDDILCMRSDEPTDSIWTPHDTATTSTHTSTIFAAFASSQNLDKSSFSLVPLLSVSEPELGLTIRFNVFLRRSILSEDLSPRGIDRTTQEFLHFVFPQPAVQHLATFSDDPIKDLYTHLRSSAIEAPQGIQPETLASQLLPFQRRSVAWCLRRESRDVKNGAVEYREPTPVEKLPLSWELVSTPSGEQLVINRLYGSVCLYNRINAYAMSEPRGGILAEEMGLGKTVEMLALILLNRRCIDGSKGDIAVHSADNLEQRMLDTHLEDRPLETSMMELQDGSPTPRTLPLIKSAATLVITPPSILHQWANEIANHAPSLRVFLYIDNAPSTISAEELSQYDIVLTTYAVLSKEIHYANQYDRPRRYDRRYCPRTSPVVLIEWWRVCLDEAQLIEGASVSQAAAMAHLIPRVMSWAVSGTPIKRHVDDLYSLLQFLKQGPIAFDKRVQKLLKKRHFRPTFVSCFQSVMHRYAKQEVAHELTLPPQYRMVYGIHFTDVERTNYMDKWDQCLAECNFNIADDTSTEADGLQSWLIRLRQTCCHPQIGSRNMEALGRTNLRTIDEVLNAMVRQAVLDLYIQEKGLVGNRIKRAVLQARINKDERDLAFFHSVDKEISRHVTLWKEKLAEETTKKDQRRAAALTYRRGDDGQVGYEMDGEDDDDDGKTAHPADDPYMTSFLRHREWLVEHHRLLFFFAGAYHDREMTEEETEYYERAETIRQQVLKSPEQKFDRLSARAKDSLDDLVIDAKFTIPPSEYIGGILMGRHLDELDSVRVLLNVQLEILGKWRKDLVDRLTQPLLQDGEEGEQYQYSIDLQHTLESYLHFYNRMILLRKDFITGTKDAIAKVVADAESQRERESMIKRRENRVRRFKRVDGVEEPKAEDDLDRRLEKEMDALIAPGLTSTLRSVRFDIKSLASDLSTPLVERQMAEVEELRLKEEQNRQTKLIVELEKEISWFRTLTNSRTAYYRRLQEISDTVRDIESADPQEDIAICLQDELSQQREIVRKESKLRYLQTIATASENDARSEEDRLCLVCRSPYDRGLMTECGHVFCEHCLLEWTKAHLTCPTCNSRIVRKKLTQVVMSDQSLNHPDEDLDLAGKDQSANKAQESLRGGNIRLVPEAIRRTIIRDGYGSKIDSIVRHISYLVQDDPDVKCLVFSQWSDVLGLVGLSLDLNNIGHVKLDGASVKSAVKEFNENKDKRVFMLHAKSQSAGLTLLKATHVFICEPLVNPVLQAQAVSRVHRIGQTKETFVHYYLIRDTIEIPCFELFERSTATTSGTTNEEADDHTNEKSSSLPILASQVSNAQNRYGELVSLHDLRFVFRMQKRMLNE</sequence>
<dbReference type="InterPro" id="IPR049730">
    <property type="entry name" value="SNF2/RAD54-like_C"/>
</dbReference>
<dbReference type="SMART" id="SM00184">
    <property type="entry name" value="RING"/>
    <property type="match status" value="1"/>
</dbReference>
<keyword evidence="3 7" id="KW-0863">Zinc-finger</keyword>
<dbReference type="CDD" id="cd18793">
    <property type="entry name" value="SF2_C_SNF"/>
    <property type="match status" value="1"/>
</dbReference>
<dbReference type="InterPro" id="IPR038718">
    <property type="entry name" value="SNF2-like_sf"/>
</dbReference>
<dbReference type="PANTHER" id="PTHR45865">
    <property type="entry name" value="E3 UBIQUITIN-PROTEIN LIGASE SHPRH FAMILY MEMBER"/>
    <property type="match status" value="1"/>
</dbReference>
<dbReference type="GO" id="GO:0000209">
    <property type="term" value="P:protein polyubiquitination"/>
    <property type="evidence" value="ECO:0007669"/>
    <property type="project" value="TreeGrafter"/>
</dbReference>
<evidence type="ECO:0000256" key="8">
    <source>
        <dbReference type="SAM" id="Coils"/>
    </source>
</evidence>
<feature type="region of interest" description="Disordered" evidence="9">
    <location>
        <begin position="37"/>
        <end position="58"/>
    </location>
</feature>
<dbReference type="PROSITE" id="PS00518">
    <property type="entry name" value="ZF_RING_1"/>
    <property type="match status" value="1"/>
</dbReference>
<dbReference type="PROSITE" id="PS51192">
    <property type="entry name" value="HELICASE_ATP_BIND_1"/>
    <property type="match status" value="1"/>
</dbReference>
<dbReference type="EMBL" id="KV442046">
    <property type="protein sequence ID" value="OAQ28715.1"/>
    <property type="molecule type" value="Genomic_DNA"/>
</dbReference>
<dbReference type="SMART" id="SM00487">
    <property type="entry name" value="DEXDc"/>
    <property type="match status" value="1"/>
</dbReference>
<evidence type="ECO:0000256" key="9">
    <source>
        <dbReference type="SAM" id="MobiDB-lite"/>
    </source>
</evidence>
<feature type="region of interest" description="Disordered" evidence="9">
    <location>
        <begin position="787"/>
        <end position="808"/>
    </location>
</feature>
<dbReference type="GO" id="GO:0016787">
    <property type="term" value="F:hydrolase activity"/>
    <property type="evidence" value="ECO:0007669"/>
    <property type="project" value="UniProtKB-KW"/>
</dbReference>
<feature type="coiled-coil region" evidence="8">
    <location>
        <begin position="1064"/>
        <end position="1093"/>
    </location>
</feature>
<accession>A0A197JU33</accession>
<dbReference type="GO" id="GO:0005634">
    <property type="term" value="C:nucleus"/>
    <property type="evidence" value="ECO:0007669"/>
    <property type="project" value="TreeGrafter"/>
</dbReference>
<dbReference type="Proteomes" id="UP000078512">
    <property type="component" value="Unassembled WGS sequence"/>
</dbReference>
<evidence type="ECO:0000256" key="5">
    <source>
        <dbReference type="ARBA" id="ARBA00022833"/>
    </source>
</evidence>
<dbReference type="InterPro" id="IPR014001">
    <property type="entry name" value="Helicase_ATP-bd"/>
</dbReference>
<evidence type="ECO:0000256" key="7">
    <source>
        <dbReference type="PROSITE-ProRule" id="PRU00175"/>
    </source>
</evidence>
<evidence type="ECO:0008006" key="14">
    <source>
        <dbReference type="Google" id="ProtNLM"/>
    </source>
</evidence>
<evidence type="ECO:0000256" key="2">
    <source>
        <dbReference type="ARBA" id="ARBA00022741"/>
    </source>
</evidence>